<dbReference type="EMBL" id="JARK01000122">
    <property type="protein sequence ID" value="EYC42632.1"/>
    <property type="molecule type" value="Genomic_DNA"/>
</dbReference>
<evidence type="ECO:0000313" key="1">
    <source>
        <dbReference type="EMBL" id="EYC42632.1"/>
    </source>
</evidence>
<dbReference type="Proteomes" id="UP000024635">
    <property type="component" value="Unassembled WGS sequence"/>
</dbReference>
<accession>A0A016WTR2</accession>
<evidence type="ECO:0000313" key="2">
    <source>
        <dbReference type="Proteomes" id="UP000024635"/>
    </source>
</evidence>
<keyword evidence="2" id="KW-1185">Reference proteome</keyword>
<dbReference type="AlphaFoldDB" id="A0A016WTR2"/>
<reference evidence="2" key="1">
    <citation type="journal article" date="2015" name="Nat. Genet.">
        <title>The genome and transcriptome of the zoonotic hookworm Ancylostoma ceylanicum identify infection-specific gene families.</title>
        <authorList>
            <person name="Schwarz E.M."/>
            <person name="Hu Y."/>
            <person name="Antoshechkin I."/>
            <person name="Miller M.M."/>
            <person name="Sternberg P.W."/>
            <person name="Aroian R.V."/>
        </authorList>
    </citation>
    <scope>NUCLEOTIDE SEQUENCE</scope>
    <source>
        <strain evidence="2">HY135</strain>
    </source>
</reference>
<sequence>LGANATLYTKAKSTAEVCSQCKSKLPKDPCIKHLCQQEYTRGEEL</sequence>
<feature type="non-terminal residue" evidence="1">
    <location>
        <position position="1"/>
    </location>
</feature>
<name>A0A016WTR2_9BILA</name>
<comment type="caution">
    <text evidence="1">The sequence shown here is derived from an EMBL/GenBank/DDBJ whole genome shotgun (WGS) entry which is preliminary data.</text>
</comment>
<protein>
    <submittedName>
        <fullName evidence="1">Uncharacterized protein</fullName>
    </submittedName>
</protein>
<gene>
    <name evidence="1" type="primary">Acey_s0522.g2876</name>
    <name evidence="1" type="ORF">Y032_0522g2876</name>
</gene>
<proteinExistence type="predicted"/>
<organism evidence="1 2">
    <name type="scientific">Ancylostoma ceylanicum</name>
    <dbReference type="NCBI Taxonomy" id="53326"/>
    <lineage>
        <taxon>Eukaryota</taxon>
        <taxon>Metazoa</taxon>
        <taxon>Ecdysozoa</taxon>
        <taxon>Nematoda</taxon>
        <taxon>Chromadorea</taxon>
        <taxon>Rhabditida</taxon>
        <taxon>Rhabditina</taxon>
        <taxon>Rhabditomorpha</taxon>
        <taxon>Strongyloidea</taxon>
        <taxon>Ancylostomatidae</taxon>
        <taxon>Ancylostomatinae</taxon>
        <taxon>Ancylostoma</taxon>
    </lineage>
</organism>